<dbReference type="PANTHER" id="PTHR21324:SF7">
    <property type="entry name" value="TRANSMEMBRANE PROTEIN 150C"/>
    <property type="match status" value="1"/>
</dbReference>
<accession>A0A3B4ANG1</accession>
<feature type="transmembrane region" description="Helical" evidence="6">
    <location>
        <begin position="87"/>
        <end position="109"/>
    </location>
</feature>
<name>A0A3B4ANG1_9GOBI</name>
<evidence type="ECO:0000256" key="2">
    <source>
        <dbReference type="ARBA" id="ARBA00006565"/>
    </source>
</evidence>
<dbReference type="GO" id="GO:0005886">
    <property type="term" value="C:plasma membrane"/>
    <property type="evidence" value="ECO:0007669"/>
    <property type="project" value="TreeGrafter"/>
</dbReference>
<dbReference type="InterPro" id="IPR050911">
    <property type="entry name" value="DRAM/TMEM150_Autophagy_Mod"/>
</dbReference>
<evidence type="ECO:0000259" key="7">
    <source>
        <dbReference type="Pfam" id="PF10277"/>
    </source>
</evidence>
<keyword evidence="3 6" id="KW-0812">Transmembrane</keyword>
<dbReference type="InterPro" id="IPR019402">
    <property type="entry name" value="CWH43_N"/>
</dbReference>
<evidence type="ECO:0000313" key="8">
    <source>
        <dbReference type="Ensembl" id="ENSPMGP00000018707.1"/>
    </source>
</evidence>
<comment type="subcellular location">
    <subcellularLocation>
        <location evidence="1">Endomembrane system</location>
        <topology evidence="1">Multi-pass membrane protein</topology>
    </subcellularLocation>
</comment>
<evidence type="ECO:0000256" key="5">
    <source>
        <dbReference type="ARBA" id="ARBA00023136"/>
    </source>
</evidence>
<feature type="transmembrane region" description="Helical" evidence="6">
    <location>
        <begin position="56"/>
        <end position="75"/>
    </location>
</feature>
<dbReference type="GO" id="GO:0012505">
    <property type="term" value="C:endomembrane system"/>
    <property type="evidence" value="ECO:0007669"/>
    <property type="project" value="UniProtKB-SubCell"/>
</dbReference>
<feature type="transmembrane region" description="Helical" evidence="6">
    <location>
        <begin position="149"/>
        <end position="169"/>
    </location>
</feature>
<dbReference type="Proteomes" id="UP000261520">
    <property type="component" value="Unplaced"/>
</dbReference>
<dbReference type="STRING" id="409849.ENSPMGP00000018707"/>
<dbReference type="Pfam" id="PF10277">
    <property type="entry name" value="Frag1"/>
    <property type="match status" value="1"/>
</dbReference>
<evidence type="ECO:0000256" key="6">
    <source>
        <dbReference type="SAM" id="Phobius"/>
    </source>
</evidence>
<dbReference type="Ensembl" id="ENSPMGT00000019952.1">
    <property type="protein sequence ID" value="ENSPMGP00000018707.1"/>
    <property type="gene ID" value="ENSPMGG00000015261.1"/>
</dbReference>
<dbReference type="AlphaFoldDB" id="A0A3B4ANG1"/>
<reference evidence="8" key="2">
    <citation type="submission" date="2025-09" db="UniProtKB">
        <authorList>
            <consortium name="Ensembl"/>
        </authorList>
    </citation>
    <scope>IDENTIFICATION</scope>
</reference>
<reference evidence="8" key="1">
    <citation type="submission" date="2025-08" db="UniProtKB">
        <authorList>
            <consortium name="Ensembl"/>
        </authorList>
    </citation>
    <scope>IDENTIFICATION</scope>
</reference>
<dbReference type="PANTHER" id="PTHR21324">
    <property type="entry name" value="FASTING-INDUCIBLE INTEGRAL MEMBRANE PROTEIN TM6P1-RELATED"/>
    <property type="match status" value="1"/>
</dbReference>
<keyword evidence="4 6" id="KW-1133">Transmembrane helix</keyword>
<keyword evidence="5 6" id="KW-0472">Membrane</keyword>
<evidence type="ECO:0000256" key="3">
    <source>
        <dbReference type="ARBA" id="ARBA00022692"/>
    </source>
</evidence>
<sequence length="230" mass="26193">DRLKRLNPWAFLPPLFSICVAAGLFIVCQVVLYNLFCDYFSIAGNSPPASCVFSQIMNMGAFAGLFIAVFRYLQLKNTLYNPWLNTICLLAFSSACFGMTLIGNFQLFVEEQIHNFGTFLTFGLGTLFCWIQSYITLKVNFKNEGFRTSILRFLLSGGITICFILYSTLMAQDFHMHAARGQWSLVMLFLIFIGTFYVEFRHSRMGYRVTDISAEPVSMTFTEMSTHSDT</sequence>
<evidence type="ECO:0000256" key="4">
    <source>
        <dbReference type="ARBA" id="ARBA00022989"/>
    </source>
</evidence>
<feature type="transmembrane region" description="Helical" evidence="6">
    <location>
        <begin position="12"/>
        <end position="36"/>
    </location>
</feature>
<evidence type="ECO:0000313" key="9">
    <source>
        <dbReference type="Proteomes" id="UP000261520"/>
    </source>
</evidence>
<proteinExistence type="inferred from homology"/>
<protein>
    <recommendedName>
        <fullName evidence="7">CWH43-like N-terminal domain-containing protein</fullName>
    </recommendedName>
</protein>
<comment type="similarity">
    <text evidence="2">Belongs to the DRAM/TMEM150 family.</text>
</comment>
<keyword evidence="9" id="KW-1185">Reference proteome</keyword>
<feature type="transmembrane region" description="Helical" evidence="6">
    <location>
        <begin position="181"/>
        <end position="198"/>
    </location>
</feature>
<feature type="transmembrane region" description="Helical" evidence="6">
    <location>
        <begin position="115"/>
        <end position="137"/>
    </location>
</feature>
<organism evidence="8 9">
    <name type="scientific">Periophthalmus magnuspinnatus</name>
    <dbReference type="NCBI Taxonomy" id="409849"/>
    <lineage>
        <taxon>Eukaryota</taxon>
        <taxon>Metazoa</taxon>
        <taxon>Chordata</taxon>
        <taxon>Craniata</taxon>
        <taxon>Vertebrata</taxon>
        <taxon>Euteleostomi</taxon>
        <taxon>Actinopterygii</taxon>
        <taxon>Neopterygii</taxon>
        <taxon>Teleostei</taxon>
        <taxon>Neoteleostei</taxon>
        <taxon>Acanthomorphata</taxon>
        <taxon>Gobiaria</taxon>
        <taxon>Gobiiformes</taxon>
        <taxon>Gobioidei</taxon>
        <taxon>Gobiidae</taxon>
        <taxon>Oxudercinae</taxon>
        <taxon>Periophthalmus</taxon>
    </lineage>
</organism>
<feature type="domain" description="CWH43-like N-terminal" evidence="7">
    <location>
        <begin position="9"/>
        <end position="202"/>
    </location>
</feature>
<evidence type="ECO:0000256" key="1">
    <source>
        <dbReference type="ARBA" id="ARBA00004127"/>
    </source>
</evidence>